<dbReference type="PANTHER" id="PTHR12428">
    <property type="entry name" value="OXA1"/>
    <property type="match status" value="1"/>
</dbReference>
<keyword evidence="7 13" id="KW-0653">Protein transport</keyword>
<evidence type="ECO:0000259" key="15">
    <source>
        <dbReference type="Pfam" id="PF02096"/>
    </source>
</evidence>
<dbReference type="InterPro" id="IPR038221">
    <property type="entry name" value="YidC_periplasmic_sf"/>
</dbReference>
<evidence type="ECO:0000256" key="1">
    <source>
        <dbReference type="ARBA" id="ARBA00004429"/>
    </source>
</evidence>
<evidence type="ECO:0000256" key="3">
    <source>
        <dbReference type="ARBA" id="ARBA00015325"/>
    </source>
</evidence>
<dbReference type="Pfam" id="PF14849">
    <property type="entry name" value="YidC_periplas"/>
    <property type="match status" value="1"/>
</dbReference>
<evidence type="ECO:0000256" key="12">
    <source>
        <dbReference type="ARBA" id="ARBA00033342"/>
    </source>
</evidence>
<feature type="transmembrane region" description="Helical" evidence="13">
    <location>
        <begin position="374"/>
        <end position="395"/>
    </location>
</feature>
<dbReference type="CDD" id="cd20070">
    <property type="entry name" value="5TM_YidC_Alb3"/>
    <property type="match status" value="1"/>
</dbReference>
<keyword evidence="4 13" id="KW-0813">Transport</keyword>
<keyword evidence="8 13" id="KW-1133">Transmembrane helix</keyword>
<dbReference type="InterPro" id="IPR028053">
    <property type="entry name" value="Membr_insert_YidC_N"/>
</dbReference>
<feature type="domain" description="Membrane insertase YidC N-terminal" evidence="16">
    <location>
        <begin position="85"/>
        <end position="363"/>
    </location>
</feature>
<evidence type="ECO:0000256" key="7">
    <source>
        <dbReference type="ARBA" id="ARBA00022927"/>
    </source>
</evidence>
<evidence type="ECO:0000256" key="8">
    <source>
        <dbReference type="ARBA" id="ARBA00022989"/>
    </source>
</evidence>
<feature type="transmembrane region" description="Helical" evidence="13">
    <location>
        <begin position="518"/>
        <end position="538"/>
    </location>
</feature>
<comment type="subunit">
    <text evidence="13">Interacts with the Sec translocase complex via SecD. Specifically interacts with transmembrane segments of nascent integral membrane proteins during membrane integration.</text>
</comment>
<dbReference type="PRINTS" id="PR00701">
    <property type="entry name" value="60KDINNERMP"/>
</dbReference>
<feature type="region of interest" description="Disordered" evidence="14">
    <location>
        <begin position="34"/>
        <end position="60"/>
    </location>
</feature>
<dbReference type="NCBIfam" id="TIGR03592">
    <property type="entry name" value="yidC_oxa1_cterm"/>
    <property type="match status" value="1"/>
</dbReference>
<evidence type="ECO:0000313" key="17">
    <source>
        <dbReference type="EMBL" id="GAA3942195.1"/>
    </source>
</evidence>
<comment type="similarity">
    <text evidence="2 13">Belongs to the OXA1/ALB3/YidC family. Type 1 subfamily.</text>
</comment>
<reference evidence="18" key="1">
    <citation type="journal article" date="2019" name="Int. J. Syst. Evol. Microbiol.">
        <title>The Global Catalogue of Microorganisms (GCM) 10K type strain sequencing project: providing services to taxonomists for standard genome sequencing and annotation.</title>
        <authorList>
            <consortium name="The Broad Institute Genomics Platform"/>
            <consortium name="The Broad Institute Genome Sequencing Center for Infectious Disease"/>
            <person name="Wu L."/>
            <person name="Ma J."/>
        </authorList>
    </citation>
    <scope>NUCLEOTIDE SEQUENCE [LARGE SCALE GENOMIC DNA]</scope>
    <source>
        <strain evidence="18">JCM 17551</strain>
    </source>
</reference>
<dbReference type="InterPro" id="IPR047196">
    <property type="entry name" value="YidC_ALB_C"/>
</dbReference>
<comment type="caution">
    <text evidence="13">Lacks conserved residue(s) required for the propagation of feature annotation.</text>
</comment>
<dbReference type="HAMAP" id="MF_01810">
    <property type="entry name" value="YidC_type1"/>
    <property type="match status" value="1"/>
</dbReference>
<proteinExistence type="inferred from homology"/>
<organism evidence="17 18">
    <name type="scientific">Litoribacillus peritrichatus</name>
    <dbReference type="NCBI Taxonomy" id="718191"/>
    <lineage>
        <taxon>Bacteria</taxon>
        <taxon>Pseudomonadati</taxon>
        <taxon>Pseudomonadota</taxon>
        <taxon>Gammaproteobacteria</taxon>
        <taxon>Oceanospirillales</taxon>
        <taxon>Oceanospirillaceae</taxon>
        <taxon>Litoribacillus</taxon>
    </lineage>
</organism>
<name>A0ABP7NBX1_9GAMM</name>
<keyword evidence="10 13" id="KW-0143">Chaperone</keyword>
<dbReference type="Proteomes" id="UP001501565">
    <property type="component" value="Unassembled WGS sequence"/>
</dbReference>
<evidence type="ECO:0000256" key="10">
    <source>
        <dbReference type="ARBA" id="ARBA00023186"/>
    </source>
</evidence>
<feature type="transmembrane region" description="Helical" evidence="13">
    <location>
        <begin position="437"/>
        <end position="459"/>
    </location>
</feature>
<evidence type="ECO:0000256" key="6">
    <source>
        <dbReference type="ARBA" id="ARBA00022692"/>
    </source>
</evidence>
<comment type="subcellular location">
    <subcellularLocation>
        <location evidence="1">Cell inner membrane</location>
        <topology evidence="1">Multi-pass membrane protein</topology>
    </subcellularLocation>
    <subcellularLocation>
        <location evidence="13">Cell membrane</location>
        <topology evidence="13">Multi-pass membrane protein</topology>
    </subcellularLocation>
</comment>
<evidence type="ECO:0000256" key="2">
    <source>
        <dbReference type="ARBA" id="ARBA00010527"/>
    </source>
</evidence>
<dbReference type="CDD" id="cd19961">
    <property type="entry name" value="EcYidC-like_peri"/>
    <property type="match status" value="1"/>
</dbReference>
<dbReference type="PRINTS" id="PR01900">
    <property type="entry name" value="YIDCPROTEIN"/>
</dbReference>
<dbReference type="PANTHER" id="PTHR12428:SF65">
    <property type="entry name" value="CYTOCHROME C OXIDASE ASSEMBLY PROTEIN COX18, MITOCHONDRIAL"/>
    <property type="match status" value="1"/>
</dbReference>
<protein>
    <recommendedName>
        <fullName evidence="3 13">Membrane protein insertase YidC</fullName>
    </recommendedName>
    <alternativeName>
        <fullName evidence="12 13">Foldase YidC</fullName>
    </alternativeName>
    <alternativeName>
        <fullName evidence="11 13">Membrane integrase YidC</fullName>
    </alternativeName>
    <alternativeName>
        <fullName evidence="13">Membrane protein YidC</fullName>
    </alternativeName>
</protein>
<dbReference type="NCBIfam" id="NF002353">
    <property type="entry name" value="PRK01318.1-4"/>
    <property type="match status" value="1"/>
</dbReference>
<dbReference type="EMBL" id="BAABBN010000017">
    <property type="protein sequence ID" value="GAA3942195.1"/>
    <property type="molecule type" value="Genomic_DNA"/>
</dbReference>
<comment type="function">
    <text evidence="13">Required for the insertion and/or proper folding and/or complex formation of integral membrane proteins into the membrane. Involved in integration of membrane proteins that insert both dependently and independently of the Sec translocase complex, as well as at least some lipoproteins. Aids folding of multispanning membrane proteins.</text>
</comment>
<evidence type="ECO:0000256" key="5">
    <source>
        <dbReference type="ARBA" id="ARBA00022475"/>
    </source>
</evidence>
<dbReference type="InterPro" id="IPR001708">
    <property type="entry name" value="YidC/ALB3/OXA1/COX18"/>
</dbReference>
<accession>A0ABP7NBX1</accession>
<comment type="caution">
    <text evidence="17">The sequence shown here is derived from an EMBL/GenBank/DDBJ whole genome shotgun (WGS) entry which is preliminary data.</text>
</comment>
<evidence type="ECO:0000259" key="16">
    <source>
        <dbReference type="Pfam" id="PF14849"/>
    </source>
</evidence>
<dbReference type="NCBIfam" id="NF002352">
    <property type="entry name" value="PRK01318.1-3"/>
    <property type="match status" value="1"/>
</dbReference>
<evidence type="ECO:0000256" key="11">
    <source>
        <dbReference type="ARBA" id="ARBA00033245"/>
    </source>
</evidence>
<gene>
    <name evidence="13 17" type="primary">yidC</name>
    <name evidence="17" type="ORF">GCM10022277_42540</name>
</gene>
<dbReference type="Gene3D" id="2.70.98.90">
    <property type="match status" value="1"/>
</dbReference>
<dbReference type="InterPro" id="IPR019998">
    <property type="entry name" value="Membr_insert_YidC"/>
</dbReference>
<evidence type="ECO:0000256" key="9">
    <source>
        <dbReference type="ARBA" id="ARBA00023136"/>
    </source>
</evidence>
<dbReference type="Pfam" id="PF02096">
    <property type="entry name" value="60KD_IMP"/>
    <property type="match status" value="1"/>
</dbReference>
<dbReference type="NCBIfam" id="TIGR03593">
    <property type="entry name" value="yidC_nterm"/>
    <property type="match status" value="1"/>
</dbReference>
<dbReference type="RefSeq" id="WP_344800682.1">
    <property type="nucleotide sequence ID" value="NZ_BAABBN010000017.1"/>
</dbReference>
<sequence length="556" mass="62814">MDFQRVALVLGLAVVSYLLVLQWNEDYGQPATTQQVSSAPVSSEPTASLPTETVQVTDSSSDVPSIVEEAVVTPMEDTQTKSRIIRVTTDTQQILIDTLGGDIIEVQLPQYPVSIDQPDTPFRLLEQTPTRIYTAQSGLIGKDGPDKSSKTRPVYQTSASEFTLKDGEEKLSVDLTYTKDNISITKRYIFTRGDYLVEVEHIVNNQTDAVWNANVFAQIKRDRSADPSQGNAMGMQAYLGAALYTKDQPYTKIDFDDMDDGNFSQKVDNGWLAMLQHYFVSAWVPLSHDAYNYQTRVLKDKGLYIVGMTGSRFTVEPGATETVGLQFYAGPKLQERLAEISEGLELTVDYGWLWFVAQPLFWLLNVLHGMVQNWGLAIILVTVVIKAIFFPLSAASYRSMANMRRVAPKLQELKERYGDDRQKMSQEMMSLYQKEKINPLGGCLPILVQMPVFIALYWVLMESVELRQAPFMLWIVDLSVKDPFFILPILMGVTMFIQTSLNPTPPDPTQAKVMKMMPIMFTFFFMFFPAGLVLYWLVNNILSIAQQWYINKQIAG</sequence>
<keyword evidence="5 13" id="KW-1003">Cell membrane</keyword>
<evidence type="ECO:0000256" key="4">
    <source>
        <dbReference type="ARBA" id="ARBA00022448"/>
    </source>
</evidence>
<evidence type="ECO:0000256" key="14">
    <source>
        <dbReference type="SAM" id="MobiDB-lite"/>
    </source>
</evidence>
<dbReference type="InterPro" id="IPR028055">
    <property type="entry name" value="YidC/Oxa/ALB_C"/>
</dbReference>
<evidence type="ECO:0000256" key="13">
    <source>
        <dbReference type="HAMAP-Rule" id="MF_01810"/>
    </source>
</evidence>
<feature type="domain" description="Membrane insertase YidC/Oxa/ALB C-terminal" evidence="15">
    <location>
        <begin position="374"/>
        <end position="552"/>
    </location>
</feature>
<keyword evidence="18" id="KW-1185">Reference proteome</keyword>
<evidence type="ECO:0000313" key="18">
    <source>
        <dbReference type="Proteomes" id="UP001501565"/>
    </source>
</evidence>
<keyword evidence="9 13" id="KW-0472">Membrane</keyword>
<keyword evidence="6 13" id="KW-0812">Transmembrane</keyword>